<evidence type="ECO:0000256" key="1">
    <source>
        <dbReference type="ARBA" id="ARBA00004496"/>
    </source>
</evidence>
<gene>
    <name evidence="9 15" type="primary">lon</name>
    <name evidence="15" type="ORF">GCM10009425_36720</name>
</gene>
<evidence type="ECO:0000256" key="5">
    <source>
        <dbReference type="ARBA" id="ARBA00022801"/>
    </source>
</evidence>
<dbReference type="SMART" id="SM00382">
    <property type="entry name" value="AAA"/>
    <property type="match status" value="1"/>
</dbReference>
<feature type="region of interest" description="Disordered" evidence="12">
    <location>
        <begin position="793"/>
        <end position="816"/>
    </location>
</feature>
<comment type="caution">
    <text evidence="15">The sequence shown here is derived from an EMBL/GenBank/DDBJ whole genome shotgun (WGS) entry which is preliminary data.</text>
</comment>
<comment type="subcellular location">
    <subcellularLocation>
        <location evidence="1 9 10">Cytoplasm</location>
    </subcellularLocation>
</comment>
<keyword evidence="2 9" id="KW-0963">Cytoplasm</keyword>
<comment type="similarity">
    <text evidence="9 10 11">Belongs to the peptidase S16 family.</text>
</comment>
<accession>A0ABQ2H035</accession>
<dbReference type="SUPFAM" id="SSF88697">
    <property type="entry name" value="PUA domain-like"/>
    <property type="match status" value="1"/>
</dbReference>
<dbReference type="PRINTS" id="PR00830">
    <property type="entry name" value="ENDOLAPTASE"/>
</dbReference>
<dbReference type="InterPro" id="IPR003959">
    <property type="entry name" value="ATPase_AAA_core"/>
</dbReference>
<evidence type="ECO:0000256" key="2">
    <source>
        <dbReference type="ARBA" id="ARBA00022490"/>
    </source>
</evidence>
<feature type="active site" evidence="9 11">
    <location>
        <position position="735"/>
    </location>
</feature>
<keyword evidence="8 9" id="KW-0346">Stress response</keyword>
<dbReference type="Gene3D" id="1.20.5.5270">
    <property type="match status" value="1"/>
</dbReference>
<protein>
    <recommendedName>
        <fullName evidence="9 10">Lon protease</fullName>
        <ecNumber evidence="9 10">3.4.21.53</ecNumber>
    </recommendedName>
    <alternativeName>
        <fullName evidence="9">ATP-dependent protease La</fullName>
    </alternativeName>
</protein>
<feature type="domain" description="Lon N-terminal" evidence="14">
    <location>
        <begin position="24"/>
        <end position="217"/>
    </location>
</feature>
<dbReference type="Gene3D" id="3.30.230.10">
    <property type="match status" value="1"/>
</dbReference>
<keyword evidence="16" id="KW-1185">Reference proteome</keyword>
<comment type="catalytic activity">
    <reaction evidence="9 10 11">
        <text>Hydrolysis of proteins in presence of ATP.</text>
        <dbReference type="EC" id="3.4.21.53"/>
    </reaction>
</comment>
<feature type="binding site" evidence="9">
    <location>
        <begin position="369"/>
        <end position="376"/>
    </location>
    <ligand>
        <name>ATP</name>
        <dbReference type="ChEBI" id="CHEBI:30616"/>
    </ligand>
</feature>
<comment type="induction">
    <text evidence="9">By heat shock.</text>
</comment>
<dbReference type="Gene3D" id="2.30.130.40">
    <property type="entry name" value="LON domain-like"/>
    <property type="match status" value="1"/>
</dbReference>
<dbReference type="EC" id="3.4.21.53" evidence="9 10"/>
<evidence type="ECO:0000256" key="4">
    <source>
        <dbReference type="ARBA" id="ARBA00022741"/>
    </source>
</evidence>
<dbReference type="PIRSF" id="PIRSF001174">
    <property type="entry name" value="Lon_proteas"/>
    <property type="match status" value="1"/>
</dbReference>
<reference evidence="16" key="1">
    <citation type="journal article" date="2019" name="Int. J. Syst. Evol. Microbiol.">
        <title>The Global Catalogue of Microorganisms (GCM) 10K type strain sequencing project: providing services to taxonomists for standard genome sequencing and annotation.</title>
        <authorList>
            <consortium name="The Broad Institute Genomics Platform"/>
            <consortium name="The Broad Institute Genome Sequencing Center for Infectious Disease"/>
            <person name="Wu L."/>
            <person name="Ma J."/>
        </authorList>
    </citation>
    <scope>NUCLEOTIDE SEQUENCE [LARGE SCALE GENOMIC DNA]</scope>
    <source>
        <strain evidence="16">JCM 13501</strain>
    </source>
</reference>
<evidence type="ECO:0000256" key="11">
    <source>
        <dbReference type="PROSITE-ProRule" id="PRU01122"/>
    </source>
</evidence>
<name>A0ABQ2H035_9PSED</name>
<dbReference type="InterPro" id="IPR003593">
    <property type="entry name" value="AAA+_ATPase"/>
</dbReference>
<feature type="active site" evidence="9 11">
    <location>
        <position position="692"/>
    </location>
</feature>
<evidence type="ECO:0000259" key="13">
    <source>
        <dbReference type="PROSITE" id="PS51786"/>
    </source>
</evidence>
<keyword evidence="4 9" id="KW-0547">Nucleotide-binding</keyword>
<evidence type="ECO:0000256" key="10">
    <source>
        <dbReference type="PIRNR" id="PIRNR001174"/>
    </source>
</evidence>
<dbReference type="InterPro" id="IPR003111">
    <property type="entry name" value="Lon_prtase_N"/>
</dbReference>
<dbReference type="Pfam" id="PF00004">
    <property type="entry name" value="AAA"/>
    <property type="match status" value="1"/>
</dbReference>
<dbReference type="Gene3D" id="3.40.50.300">
    <property type="entry name" value="P-loop containing nucleotide triphosphate hydrolases"/>
    <property type="match status" value="1"/>
</dbReference>
<evidence type="ECO:0000313" key="15">
    <source>
        <dbReference type="EMBL" id="GGM22544.1"/>
    </source>
</evidence>
<dbReference type="Gene3D" id="1.10.8.60">
    <property type="match status" value="1"/>
</dbReference>
<feature type="compositionally biased region" description="Basic and acidic residues" evidence="12">
    <location>
        <begin position="801"/>
        <end position="816"/>
    </location>
</feature>
<dbReference type="NCBIfam" id="NF008053">
    <property type="entry name" value="PRK10787.1"/>
    <property type="match status" value="1"/>
</dbReference>
<keyword evidence="6 9" id="KW-0720">Serine protease</keyword>
<keyword evidence="5 9" id="KW-0378">Hydrolase</keyword>
<evidence type="ECO:0000313" key="16">
    <source>
        <dbReference type="Proteomes" id="UP000616499"/>
    </source>
</evidence>
<evidence type="ECO:0000256" key="8">
    <source>
        <dbReference type="ARBA" id="ARBA00023016"/>
    </source>
</evidence>
<dbReference type="EMBL" id="BMNW01000009">
    <property type="protein sequence ID" value="GGM22544.1"/>
    <property type="molecule type" value="Genomic_DNA"/>
</dbReference>
<dbReference type="InterPro" id="IPR015947">
    <property type="entry name" value="PUA-like_sf"/>
</dbReference>
<evidence type="ECO:0000256" key="6">
    <source>
        <dbReference type="ARBA" id="ARBA00022825"/>
    </source>
</evidence>
<comment type="subunit">
    <text evidence="9 10">Homohexamer. Organized in a ring with a central cavity.</text>
</comment>
<feature type="domain" description="Lon proteolytic" evidence="13">
    <location>
        <begin position="605"/>
        <end position="786"/>
    </location>
</feature>
<dbReference type="SUPFAM" id="SSF52540">
    <property type="entry name" value="P-loop containing nucleoside triphosphate hydrolases"/>
    <property type="match status" value="1"/>
</dbReference>
<dbReference type="SMART" id="SM00464">
    <property type="entry name" value="LON"/>
    <property type="match status" value="1"/>
</dbReference>
<dbReference type="HAMAP" id="MF_01973">
    <property type="entry name" value="lon_bact"/>
    <property type="match status" value="1"/>
</dbReference>
<dbReference type="InterPro" id="IPR027065">
    <property type="entry name" value="Lon_Prtase"/>
</dbReference>
<evidence type="ECO:0000256" key="9">
    <source>
        <dbReference type="HAMAP-Rule" id="MF_01973"/>
    </source>
</evidence>
<dbReference type="Gene3D" id="1.20.58.1480">
    <property type="match status" value="1"/>
</dbReference>
<dbReference type="Proteomes" id="UP000616499">
    <property type="component" value="Unassembled WGS sequence"/>
</dbReference>
<dbReference type="InterPro" id="IPR046336">
    <property type="entry name" value="Lon_prtase_N_sf"/>
</dbReference>
<dbReference type="PANTHER" id="PTHR10046">
    <property type="entry name" value="ATP DEPENDENT LON PROTEASE FAMILY MEMBER"/>
    <property type="match status" value="1"/>
</dbReference>
<sequence length="816" mass="90868">MPYGRAYAASRMPRAETMNKTIELPLLPLRDVVVYPHMVIPLFVGREKSVEALEAAMASDKQILLLAQKNPTDDDPDSDGLYRMGTVATVLQLLKLPDGTVKVLVEGEQRGNIERFVEAKGYSRAEVQLIEDTEAPDRESEVFVRSLMSQFEQYVQLGKKVPAEVLSSLNGIDDPGRLVDTMAAHMALKLEQKQEILEIVDLAERVEHVLALLDAEIDLLQVEKRIRGRVKKQMERSQREYYLNEQMKAIQKELGDIDEGHSEIDDLKKRIDNAGLTKEALAKATAELNKLKQMSPMSAEATVVRSYIDWLVNVPWKAESKVRLDLGKAEDILDEDHYGLEEVKERILEYLAVQKRVKKVRGPVLCLVGPPGVGKTSLAESIARSTGRKFVRMALGGVRDEAEIRGHRRTYIGSMPGRLIQKMTKVGVRNPLFLLDEIDKMGNDMRGDPASALLEVLDPEQNHNFNDHYLEVDYDLSDVMFLCTANSMNIPAPLLDRMEVIRLPGYTEDEKVNIATKYLIPKQVKANGLKKTEVTFDESALRDMVRYYTREAGVRSLERQVAKVCRKIVKEHAKEKASQQAVVSSETLEHYLGVRKFRYGLAEQQDQIGQVTGLAWTQVGGELLTIEAAVVPGKGQLIKTGSLGDVMAESITAALTVVRSRGKSLGITKDFHEKHDIHIHVPEGATPKDGPSAGVGMCTALVSAATKIPVRADVAMTGEITLRGQVLAIGGLKEKLLAAHRGGIRTVIIPEENVRDLRDIPDNIKADLVIKPVKWIDEVLQVALQYAPEPLPDAAPEIVTNEEKREQDSKERISTH</sequence>
<dbReference type="SUPFAM" id="SSF54211">
    <property type="entry name" value="Ribosomal protein S5 domain 2-like"/>
    <property type="match status" value="1"/>
</dbReference>
<dbReference type="CDD" id="cd19500">
    <property type="entry name" value="RecA-like_Lon"/>
    <property type="match status" value="1"/>
</dbReference>
<keyword evidence="7 9" id="KW-0067">ATP-binding</keyword>
<keyword evidence="3 9" id="KW-0645">Protease</keyword>
<dbReference type="Pfam" id="PF02190">
    <property type="entry name" value="LON_substr_bdg"/>
    <property type="match status" value="1"/>
</dbReference>
<proteinExistence type="evidence at transcript level"/>
<dbReference type="InterPro" id="IPR004815">
    <property type="entry name" value="Lon_bac/euk-typ"/>
</dbReference>
<dbReference type="GO" id="GO:0008233">
    <property type="term" value="F:peptidase activity"/>
    <property type="evidence" value="ECO:0007669"/>
    <property type="project" value="UniProtKB-KW"/>
</dbReference>
<evidence type="ECO:0000256" key="12">
    <source>
        <dbReference type="SAM" id="MobiDB-lite"/>
    </source>
</evidence>
<comment type="function">
    <text evidence="9">ATP-dependent serine protease that mediates the selective degradation of mutant and abnormal proteins as well as certain short-lived regulatory proteins. Required for cellular homeostasis and for survival from DNA damage and developmental changes induced by stress. Degrades polypeptides processively to yield small peptide fragments that are 5 to 10 amino acids long. Binds to DNA in a double-stranded, site-specific manner.</text>
</comment>
<dbReference type="InterPro" id="IPR020568">
    <property type="entry name" value="Ribosomal_Su5_D2-typ_SF"/>
</dbReference>
<dbReference type="InterPro" id="IPR014721">
    <property type="entry name" value="Ribsml_uS5_D2-typ_fold_subgr"/>
</dbReference>
<evidence type="ECO:0000256" key="7">
    <source>
        <dbReference type="ARBA" id="ARBA00022840"/>
    </source>
</evidence>
<dbReference type="GO" id="GO:0006508">
    <property type="term" value="P:proteolysis"/>
    <property type="evidence" value="ECO:0007669"/>
    <property type="project" value="UniProtKB-KW"/>
</dbReference>
<dbReference type="PROSITE" id="PS51786">
    <property type="entry name" value="LON_PROTEOLYTIC"/>
    <property type="match status" value="1"/>
</dbReference>
<dbReference type="PROSITE" id="PS51787">
    <property type="entry name" value="LON_N"/>
    <property type="match status" value="1"/>
</dbReference>
<dbReference type="InterPro" id="IPR008269">
    <property type="entry name" value="Lon_proteolytic"/>
</dbReference>
<dbReference type="InterPro" id="IPR027417">
    <property type="entry name" value="P-loop_NTPase"/>
</dbReference>
<organism evidence="15 16">
    <name type="scientific">Pseudomonas asuensis</name>
    <dbReference type="NCBI Taxonomy" id="1825787"/>
    <lineage>
        <taxon>Bacteria</taxon>
        <taxon>Pseudomonadati</taxon>
        <taxon>Pseudomonadota</taxon>
        <taxon>Gammaproteobacteria</taxon>
        <taxon>Pseudomonadales</taxon>
        <taxon>Pseudomonadaceae</taxon>
        <taxon>Pseudomonas</taxon>
    </lineage>
</organism>
<dbReference type="Pfam" id="PF05362">
    <property type="entry name" value="Lon_C"/>
    <property type="match status" value="1"/>
</dbReference>
<evidence type="ECO:0000256" key="3">
    <source>
        <dbReference type="ARBA" id="ARBA00022670"/>
    </source>
</evidence>
<dbReference type="InterPro" id="IPR027543">
    <property type="entry name" value="Lon_bac"/>
</dbReference>
<dbReference type="NCBIfam" id="TIGR00763">
    <property type="entry name" value="lon"/>
    <property type="match status" value="1"/>
</dbReference>
<evidence type="ECO:0000259" key="14">
    <source>
        <dbReference type="PROSITE" id="PS51787"/>
    </source>
</evidence>
<dbReference type="Pfam" id="PF22667">
    <property type="entry name" value="Lon_lid"/>
    <property type="match status" value="1"/>
</dbReference>
<dbReference type="InterPro" id="IPR054594">
    <property type="entry name" value="Lon_lid"/>
</dbReference>